<evidence type="ECO:0000313" key="1">
    <source>
        <dbReference type="EMBL" id="KAA9110159.1"/>
    </source>
</evidence>
<evidence type="ECO:0000313" key="2">
    <source>
        <dbReference type="Proteomes" id="UP000325827"/>
    </source>
</evidence>
<keyword evidence="2" id="KW-1185">Reference proteome</keyword>
<accession>A0A5J5J3Y1</accession>
<sequence>MTSAEAVADTDLQRSQMEVLAVFHIAAGDGMPAMPDHTMVTFAQQLGSTYTPQRLRSARAELTRRRLISAVPATFLPGPTHKRRAHVWALASVHA</sequence>
<organism evidence="1 2">
    <name type="scientific">Microbacterium rhizomatis</name>
    <dbReference type="NCBI Taxonomy" id="1631477"/>
    <lineage>
        <taxon>Bacteria</taxon>
        <taxon>Bacillati</taxon>
        <taxon>Actinomycetota</taxon>
        <taxon>Actinomycetes</taxon>
        <taxon>Micrococcales</taxon>
        <taxon>Microbacteriaceae</taxon>
        <taxon>Microbacterium</taxon>
    </lineage>
</organism>
<comment type="caution">
    <text evidence="1">The sequence shown here is derived from an EMBL/GenBank/DDBJ whole genome shotgun (WGS) entry which is preliminary data.</text>
</comment>
<dbReference type="RefSeq" id="WP_150446963.1">
    <property type="nucleotide sequence ID" value="NZ_VYSA01000001.1"/>
</dbReference>
<dbReference type="Proteomes" id="UP000325827">
    <property type="component" value="Unassembled WGS sequence"/>
</dbReference>
<dbReference type="OrthoDB" id="5119038at2"/>
<reference evidence="2" key="1">
    <citation type="submission" date="2019-09" db="EMBL/GenBank/DDBJ databases">
        <title>Mumia zhuanghuii sp. nov. isolated from the intestinal contents of plateau pika (Ochotona curzoniae) in the Qinghai-Tibet plateau of China.</title>
        <authorList>
            <person name="Tian Z."/>
        </authorList>
    </citation>
    <scope>NUCLEOTIDE SEQUENCE [LARGE SCALE GENOMIC DNA]</scope>
    <source>
        <strain evidence="2">JCM 30598</strain>
    </source>
</reference>
<proteinExistence type="predicted"/>
<name>A0A5J5J3Y1_9MICO</name>
<dbReference type="AlphaFoldDB" id="A0A5J5J3Y1"/>
<gene>
    <name evidence="1" type="ORF">F6B43_00145</name>
</gene>
<protein>
    <submittedName>
        <fullName evidence="1">Uncharacterized protein</fullName>
    </submittedName>
</protein>
<dbReference type="EMBL" id="VYSA01000001">
    <property type="protein sequence ID" value="KAA9110159.1"/>
    <property type="molecule type" value="Genomic_DNA"/>
</dbReference>